<organism evidence="1">
    <name type="scientific">Arundo donax</name>
    <name type="common">Giant reed</name>
    <name type="synonym">Donax arundinaceus</name>
    <dbReference type="NCBI Taxonomy" id="35708"/>
    <lineage>
        <taxon>Eukaryota</taxon>
        <taxon>Viridiplantae</taxon>
        <taxon>Streptophyta</taxon>
        <taxon>Embryophyta</taxon>
        <taxon>Tracheophyta</taxon>
        <taxon>Spermatophyta</taxon>
        <taxon>Magnoliopsida</taxon>
        <taxon>Liliopsida</taxon>
        <taxon>Poales</taxon>
        <taxon>Poaceae</taxon>
        <taxon>PACMAD clade</taxon>
        <taxon>Arundinoideae</taxon>
        <taxon>Arundineae</taxon>
        <taxon>Arundo</taxon>
    </lineage>
</organism>
<name>A0A0A9G7P3_ARUDO</name>
<dbReference type="EMBL" id="GBRH01178407">
    <property type="protein sequence ID" value="JAE19489.1"/>
    <property type="molecule type" value="Transcribed_RNA"/>
</dbReference>
<reference evidence="1" key="1">
    <citation type="submission" date="2014-09" db="EMBL/GenBank/DDBJ databases">
        <authorList>
            <person name="Magalhaes I.L.F."/>
            <person name="Oliveira U."/>
            <person name="Santos F.R."/>
            <person name="Vidigal T.H.D.A."/>
            <person name="Brescovit A.D."/>
            <person name="Santos A.J."/>
        </authorList>
    </citation>
    <scope>NUCLEOTIDE SEQUENCE</scope>
    <source>
        <tissue evidence="1">Shoot tissue taken approximately 20 cm above the soil surface</tissue>
    </source>
</reference>
<protein>
    <submittedName>
        <fullName evidence="1">Uncharacterized protein</fullName>
    </submittedName>
</protein>
<evidence type="ECO:0000313" key="1">
    <source>
        <dbReference type="EMBL" id="JAE19489.1"/>
    </source>
</evidence>
<dbReference type="AlphaFoldDB" id="A0A0A9G7P3"/>
<proteinExistence type="predicted"/>
<reference evidence="1" key="2">
    <citation type="journal article" date="2015" name="Data Brief">
        <title>Shoot transcriptome of the giant reed, Arundo donax.</title>
        <authorList>
            <person name="Barrero R.A."/>
            <person name="Guerrero F.D."/>
            <person name="Moolhuijzen P."/>
            <person name="Goolsby J.A."/>
            <person name="Tidwell J."/>
            <person name="Bellgard S.E."/>
            <person name="Bellgard M.I."/>
        </authorList>
    </citation>
    <scope>NUCLEOTIDE SEQUENCE</scope>
    <source>
        <tissue evidence="1">Shoot tissue taken approximately 20 cm above the soil surface</tissue>
    </source>
</reference>
<accession>A0A0A9G7P3</accession>
<sequence>MLSNRCDGSLMHLLPNDFSWNLDHCRFCVVSTSGL</sequence>